<name>A0A316C3E9_PSESE</name>
<organism evidence="2 3">
    <name type="scientific">Pseudaminobacter salicylatoxidans</name>
    <dbReference type="NCBI Taxonomy" id="93369"/>
    <lineage>
        <taxon>Bacteria</taxon>
        <taxon>Pseudomonadati</taxon>
        <taxon>Pseudomonadota</taxon>
        <taxon>Alphaproteobacteria</taxon>
        <taxon>Hyphomicrobiales</taxon>
        <taxon>Phyllobacteriaceae</taxon>
        <taxon>Pseudaminobacter</taxon>
    </lineage>
</organism>
<evidence type="ECO:0000313" key="3">
    <source>
        <dbReference type="Proteomes" id="UP000245396"/>
    </source>
</evidence>
<dbReference type="EMBL" id="QGGG01000008">
    <property type="protein sequence ID" value="PWJ83773.1"/>
    <property type="molecule type" value="Genomic_DNA"/>
</dbReference>
<dbReference type="OrthoDB" id="7173870at2"/>
<proteinExistence type="predicted"/>
<dbReference type="AlphaFoldDB" id="A0A316C3E9"/>
<keyword evidence="1" id="KW-0472">Membrane</keyword>
<keyword evidence="1" id="KW-1133">Transmembrane helix</keyword>
<feature type="transmembrane region" description="Helical" evidence="1">
    <location>
        <begin position="16"/>
        <end position="34"/>
    </location>
</feature>
<evidence type="ECO:0000313" key="2">
    <source>
        <dbReference type="EMBL" id="PWJ83773.1"/>
    </source>
</evidence>
<dbReference type="RefSeq" id="WP_019170957.1">
    <property type="nucleotide sequence ID" value="NZ_QGGG01000008.1"/>
</dbReference>
<keyword evidence="3" id="KW-1185">Reference proteome</keyword>
<sequence>MNGFEHDTLVAFAKSWGLFYLIAMAIGVIVYTFWPGSKKRFDHAANSIMDDENGPWA</sequence>
<comment type="caution">
    <text evidence="2">The sequence shown here is derived from an EMBL/GenBank/DDBJ whole genome shotgun (WGS) entry which is preliminary data.</text>
</comment>
<dbReference type="Pfam" id="PF05545">
    <property type="entry name" value="FixQ"/>
    <property type="match status" value="1"/>
</dbReference>
<evidence type="ECO:0000256" key="1">
    <source>
        <dbReference type="SAM" id="Phobius"/>
    </source>
</evidence>
<gene>
    <name evidence="2" type="ORF">C7441_108167</name>
</gene>
<dbReference type="STRING" id="1192868.GCA_000304395_01284"/>
<dbReference type="CDD" id="cd01324">
    <property type="entry name" value="cbb3_Oxidase_CcoQ"/>
    <property type="match status" value="1"/>
</dbReference>
<accession>A0A316C3E9</accession>
<dbReference type="InterPro" id="IPR008621">
    <property type="entry name" value="Cbb3-typ_cyt_oxidase_comp"/>
</dbReference>
<keyword evidence="1" id="KW-0812">Transmembrane</keyword>
<dbReference type="Proteomes" id="UP000245396">
    <property type="component" value="Unassembled WGS sequence"/>
</dbReference>
<reference evidence="2 3" key="1">
    <citation type="submission" date="2018-05" db="EMBL/GenBank/DDBJ databases">
        <title>Genomic Encyclopedia of Type Strains, Phase IV (KMG-IV): sequencing the most valuable type-strain genomes for metagenomic binning, comparative biology and taxonomic classification.</title>
        <authorList>
            <person name="Goeker M."/>
        </authorList>
    </citation>
    <scope>NUCLEOTIDE SEQUENCE [LARGE SCALE GENOMIC DNA]</scope>
    <source>
        <strain evidence="2 3">DSM 6986</strain>
    </source>
</reference>
<protein>
    <submittedName>
        <fullName evidence="2">Cytochrome c oxidase cbb3-type subunit 4</fullName>
    </submittedName>
</protein>